<dbReference type="SUPFAM" id="SSF53335">
    <property type="entry name" value="S-adenosyl-L-methionine-dependent methyltransferases"/>
    <property type="match status" value="1"/>
</dbReference>
<reference evidence="2" key="2">
    <citation type="journal article" date="2023" name="IMA Fungus">
        <title>Comparative genomic study of the Penicillium genus elucidates a diverse pangenome and 15 lateral gene transfer events.</title>
        <authorList>
            <person name="Petersen C."/>
            <person name="Sorensen T."/>
            <person name="Nielsen M.R."/>
            <person name="Sondergaard T.E."/>
            <person name="Sorensen J.L."/>
            <person name="Fitzpatrick D.A."/>
            <person name="Frisvad J.C."/>
            <person name="Nielsen K.L."/>
        </authorList>
    </citation>
    <scope>NUCLEOTIDE SEQUENCE</scope>
    <source>
        <strain evidence="2">IBT 21472</strain>
    </source>
</reference>
<evidence type="ECO:0000313" key="3">
    <source>
        <dbReference type="Proteomes" id="UP001147746"/>
    </source>
</evidence>
<dbReference type="Proteomes" id="UP001147746">
    <property type="component" value="Unassembled WGS sequence"/>
</dbReference>
<name>A0A9W9U8F9_9EURO</name>
<dbReference type="PANTHER" id="PTHR43591">
    <property type="entry name" value="METHYLTRANSFERASE"/>
    <property type="match status" value="1"/>
</dbReference>
<dbReference type="Pfam" id="PF13649">
    <property type="entry name" value="Methyltransf_25"/>
    <property type="match status" value="1"/>
</dbReference>
<evidence type="ECO:0000259" key="1">
    <source>
        <dbReference type="Pfam" id="PF13649"/>
    </source>
</evidence>
<dbReference type="OrthoDB" id="2013972at2759"/>
<keyword evidence="3" id="KW-1185">Reference proteome</keyword>
<dbReference type="Gene3D" id="3.40.50.150">
    <property type="entry name" value="Vaccinia Virus protein VP39"/>
    <property type="match status" value="1"/>
</dbReference>
<dbReference type="InterPro" id="IPR029063">
    <property type="entry name" value="SAM-dependent_MTases_sf"/>
</dbReference>
<gene>
    <name evidence="2" type="ORF">N7476_003426</name>
</gene>
<dbReference type="AlphaFoldDB" id="A0A9W9U8F9"/>
<evidence type="ECO:0000313" key="2">
    <source>
        <dbReference type="EMBL" id="KAJ5324826.1"/>
    </source>
</evidence>
<organism evidence="2 3">
    <name type="scientific">Penicillium atrosanguineum</name>
    <dbReference type="NCBI Taxonomy" id="1132637"/>
    <lineage>
        <taxon>Eukaryota</taxon>
        <taxon>Fungi</taxon>
        <taxon>Dikarya</taxon>
        <taxon>Ascomycota</taxon>
        <taxon>Pezizomycotina</taxon>
        <taxon>Eurotiomycetes</taxon>
        <taxon>Eurotiomycetidae</taxon>
        <taxon>Eurotiales</taxon>
        <taxon>Aspergillaceae</taxon>
        <taxon>Penicillium</taxon>
    </lineage>
</organism>
<protein>
    <recommendedName>
        <fullName evidence="1">Methyltransferase domain-containing protein</fullName>
    </recommendedName>
</protein>
<dbReference type="CDD" id="cd02440">
    <property type="entry name" value="AdoMet_MTases"/>
    <property type="match status" value="1"/>
</dbReference>
<comment type="caution">
    <text evidence="2">The sequence shown here is derived from an EMBL/GenBank/DDBJ whole genome shotgun (WGS) entry which is preliminary data.</text>
</comment>
<proteinExistence type="predicted"/>
<sequence length="292" mass="33176">MDKYEWQKMFKDNKFVDNYKTGEKVTGKFAQSLLEQSGMVKYANSSPEKSLVVLDNACGTGVVSSLLNQQLSEKVKKNWNLTCGDITEGMLAYTRNRLQHEDWQNVEVKNVDAQETGLPSAHYTHAITAFAYMALPKSLEALDETSRILQPGGTIAFSTWIEPGWITIVQKALETIPESLPFPTTEEFLAHSGRVEWNSVPWIESQLKQRGFEKIIVKADTKTISLPGPEFVEMAMIMFPVITKSFWTEKQREDHGDKVRPALEKYLEQRYGKDEDVPMEWTAILSTACKPN</sequence>
<accession>A0A9W9U8F9</accession>
<feature type="domain" description="Methyltransferase" evidence="1">
    <location>
        <begin position="53"/>
        <end position="153"/>
    </location>
</feature>
<reference evidence="2" key="1">
    <citation type="submission" date="2022-12" db="EMBL/GenBank/DDBJ databases">
        <authorList>
            <person name="Petersen C."/>
        </authorList>
    </citation>
    <scope>NUCLEOTIDE SEQUENCE</scope>
    <source>
        <strain evidence="2">IBT 21472</strain>
    </source>
</reference>
<dbReference type="EMBL" id="JAPZBO010000002">
    <property type="protein sequence ID" value="KAJ5324826.1"/>
    <property type="molecule type" value="Genomic_DNA"/>
</dbReference>
<dbReference type="InterPro" id="IPR041698">
    <property type="entry name" value="Methyltransf_25"/>
</dbReference>